<organism evidence="2 3">
    <name type="scientific">Paenibacillus oryzisoli</name>
    <dbReference type="NCBI Taxonomy" id="1850517"/>
    <lineage>
        <taxon>Bacteria</taxon>
        <taxon>Bacillati</taxon>
        <taxon>Bacillota</taxon>
        <taxon>Bacilli</taxon>
        <taxon>Bacillales</taxon>
        <taxon>Paenibacillaceae</taxon>
        <taxon>Paenibacillus</taxon>
    </lineage>
</organism>
<keyword evidence="1" id="KW-0732">Signal</keyword>
<keyword evidence="3" id="KW-1185">Reference proteome</keyword>
<dbReference type="RefSeq" id="WP_068662019.1">
    <property type="nucleotide sequence ID" value="NZ_LYPB01000044.1"/>
</dbReference>
<protein>
    <recommendedName>
        <fullName evidence="4">Peptidylprolyl isomerase</fullName>
    </recommendedName>
</protein>
<dbReference type="Proteomes" id="UP000078454">
    <property type="component" value="Unassembled WGS sequence"/>
</dbReference>
<feature type="chain" id="PRO_5039463036" description="Peptidylprolyl isomerase" evidence="1">
    <location>
        <begin position="21"/>
        <end position="223"/>
    </location>
</feature>
<sequence length="223" mass="25502">MKHLMMIFLLSIFGCTGCSAPHEHTPASSEVATVAYINDVPVDEREFQLFLNDVKAQTAGYFKQTYNADDSASFWTTSFQGEVPMEKAKQLALDRLKEVKVQQILAQQYGLLTDYSYSTFRDNWLRENERREQAVKNHQVIYGPKQYEERGYYTYLFSNLVLKVKAVFKEKTVPKGGDSASGGLTEDQQQRALDASYAEQVKQLVETAQVRIVDHVFQQMSVQ</sequence>
<dbReference type="PROSITE" id="PS51257">
    <property type="entry name" value="PROKAR_LIPOPROTEIN"/>
    <property type="match status" value="1"/>
</dbReference>
<comment type="caution">
    <text evidence="2">The sequence shown here is derived from an EMBL/GenBank/DDBJ whole genome shotgun (WGS) entry which is preliminary data.</text>
</comment>
<dbReference type="EMBL" id="LYPB01000044">
    <property type="protein sequence ID" value="OAS22679.1"/>
    <property type="molecule type" value="Genomic_DNA"/>
</dbReference>
<reference evidence="2 3" key="1">
    <citation type="submission" date="2016-05" db="EMBL/GenBank/DDBJ databases">
        <title>Paenibacillus sp. 1ZS3-15 nov., isolated from the rhizosphere soil.</title>
        <authorList>
            <person name="Zhang X.X."/>
            <person name="Zhang J."/>
        </authorList>
    </citation>
    <scope>NUCLEOTIDE SEQUENCE [LARGE SCALE GENOMIC DNA]</scope>
    <source>
        <strain evidence="2 3">1ZS3-15</strain>
    </source>
</reference>
<proteinExistence type="predicted"/>
<accession>A0A198AMA5</accession>
<evidence type="ECO:0000256" key="1">
    <source>
        <dbReference type="SAM" id="SignalP"/>
    </source>
</evidence>
<dbReference type="OrthoDB" id="4229635at2"/>
<feature type="signal peptide" evidence="1">
    <location>
        <begin position="1"/>
        <end position="20"/>
    </location>
</feature>
<evidence type="ECO:0000313" key="2">
    <source>
        <dbReference type="EMBL" id="OAS22679.1"/>
    </source>
</evidence>
<evidence type="ECO:0008006" key="4">
    <source>
        <dbReference type="Google" id="ProtNLM"/>
    </source>
</evidence>
<dbReference type="AlphaFoldDB" id="A0A198AMA5"/>
<evidence type="ECO:0000313" key="3">
    <source>
        <dbReference type="Proteomes" id="UP000078454"/>
    </source>
</evidence>
<gene>
    <name evidence="2" type="ORF">A8708_08575</name>
</gene>
<name>A0A198AMA5_9BACL</name>
<dbReference type="STRING" id="1850517.A8708_08575"/>